<dbReference type="EMBL" id="JABFAI010000386">
    <property type="protein sequence ID" value="KAF4945070.1"/>
    <property type="molecule type" value="Genomic_DNA"/>
</dbReference>
<evidence type="ECO:0000256" key="2">
    <source>
        <dbReference type="SAM" id="Phobius"/>
    </source>
</evidence>
<protein>
    <submittedName>
        <fullName evidence="3">Uncharacterized protein</fullName>
    </submittedName>
</protein>
<dbReference type="OrthoDB" id="5428055at2759"/>
<feature type="compositionally biased region" description="Basic and acidic residues" evidence="1">
    <location>
        <begin position="543"/>
        <end position="556"/>
    </location>
</feature>
<keyword evidence="4" id="KW-1185">Reference proteome</keyword>
<keyword evidence="2" id="KW-1133">Transmembrane helix</keyword>
<sequence>MSNRETLTAPAAAEDGIPEMPKLKETLNKMREYRAAMENRLGSYMEHLHPWQDRDHDWESQLRIFHFHDGNVRTESPRLDRRNDPQQLWLDMEQALEKRPSENPPRSLILMEGMDARIAEVLSVKLDIPHEFWTAHYFTETQLRLLNPSGFDYTDFTYWKIKAPSELSIIWNEMPDSFGDWCFTSFNGSCPRTRRYFLDSEMTSVETMLCISFWGKDTRDGWVAFVLMDGPDGCLLREDDPNPTIPSPYGLRKIDESLVILPKSNSYVISESKSSINRLVYPHQLSLWDVAVQAYENEKIITTDDPFSATIIIRNFVFWKWEDRISERWDLTQTIWTSSLVESQKALDTKSPKLLIERSRMIAAEYQKLRYSRQSLQEAAVMVRRIYEAFRCDDPHYLASQTIEGLKIQVSQESRRWTRLQDHMKVLDELISGNMTMYAQRAAMDESFATRIQAYDSYTQTKAANEQAAAANRTARSSGQLAKIATVAVPCTVAASILSMNGDFAAGERLFYVYWCVAMPLTIALLGWVVQKDVQAWRDKLVKKAKSERSEKDVESSRNSGYYSD</sequence>
<keyword evidence="2" id="KW-0812">Transmembrane</keyword>
<accession>A0A8H4ST33</accession>
<evidence type="ECO:0000313" key="4">
    <source>
        <dbReference type="Proteomes" id="UP000604273"/>
    </source>
</evidence>
<dbReference type="AlphaFoldDB" id="A0A8H4ST33"/>
<evidence type="ECO:0000256" key="1">
    <source>
        <dbReference type="SAM" id="MobiDB-lite"/>
    </source>
</evidence>
<feature type="region of interest" description="Disordered" evidence="1">
    <location>
        <begin position="543"/>
        <end position="565"/>
    </location>
</feature>
<reference evidence="3" key="1">
    <citation type="journal article" date="2020" name="BMC Genomics">
        <title>Correction to: Identification and distribution of gene clusters required for synthesis of sphingolipid metabolism inhibitors in diverse species of the filamentous fungus Fusarium.</title>
        <authorList>
            <person name="Kim H.S."/>
            <person name="Lohmar J.M."/>
            <person name="Busman M."/>
            <person name="Brown D.W."/>
            <person name="Naumann T.A."/>
            <person name="Divon H.H."/>
            <person name="Lysoe E."/>
            <person name="Uhlig S."/>
            <person name="Proctor R.H."/>
        </authorList>
    </citation>
    <scope>NUCLEOTIDE SEQUENCE</scope>
    <source>
        <strain evidence="3">NRRL 45417</strain>
    </source>
</reference>
<keyword evidence="2" id="KW-0472">Membrane</keyword>
<feature type="transmembrane region" description="Helical" evidence="2">
    <location>
        <begin position="512"/>
        <end position="530"/>
    </location>
</feature>
<evidence type="ECO:0000313" key="3">
    <source>
        <dbReference type="EMBL" id="KAF4945070.1"/>
    </source>
</evidence>
<dbReference type="Proteomes" id="UP000604273">
    <property type="component" value="Unassembled WGS sequence"/>
</dbReference>
<name>A0A8H4ST33_9HYPO</name>
<proteinExistence type="predicted"/>
<comment type="caution">
    <text evidence="3">The sequence shown here is derived from an EMBL/GenBank/DDBJ whole genome shotgun (WGS) entry which is preliminary data.</text>
</comment>
<organism evidence="3 4">
    <name type="scientific">Fusarium gaditjirri</name>
    <dbReference type="NCBI Taxonomy" id="282569"/>
    <lineage>
        <taxon>Eukaryota</taxon>
        <taxon>Fungi</taxon>
        <taxon>Dikarya</taxon>
        <taxon>Ascomycota</taxon>
        <taxon>Pezizomycotina</taxon>
        <taxon>Sordariomycetes</taxon>
        <taxon>Hypocreomycetidae</taxon>
        <taxon>Hypocreales</taxon>
        <taxon>Nectriaceae</taxon>
        <taxon>Fusarium</taxon>
        <taxon>Fusarium nisikadoi species complex</taxon>
    </lineage>
</organism>
<reference evidence="3" key="2">
    <citation type="submission" date="2020-05" db="EMBL/GenBank/DDBJ databases">
        <authorList>
            <person name="Kim H.-S."/>
            <person name="Proctor R.H."/>
            <person name="Brown D.W."/>
        </authorList>
    </citation>
    <scope>NUCLEOTIDE SEQUENCE</scope>
    <source>
        <strain evidence="3">NRRL 45417</strain>
    </source>
</reference>
<gene>
    <name evidence="3" type="ORF">FGADI_12227</name>
</gene>